<sequence>MGENQESESWKIRRVKHAIFNTPPQRGACKFRMPNLTSRNSSCFDPNALVRRSAICILNVESAKELWDSLESKYMANDASRKKFLVTNFNNYKMVDSRHVMEQFNELLRILGQYTQHGLKMDESVYVSRVIDKLPPSWKDFKHSWKHGKDDVSLIQRGSHLRIEESLKAHKSDKGKGK</sequence>
<dbReference type="Pfam" id="PF14223">
    <property type="entry name" value="Retrotran_gag_2"/>
    <property type="match status" value="1"/>
</dbReference>
<dbReference type="AlphaFoldDB" id="A0A699HBB6"/>
<proteinExistence type="predicted"/>
<dbReference type="PANTHER" id="PTHR47592">
    <property type="entry name" value="PBF68 PROTEIN"/>
    <property type="match status" value="1"/>
</dbReference>
<name>A0A699HBB6_TANCI</name>
<reference evidence="1" key="1">
    <citation type="journal article" date="2019" name="Sci. Rep.">
        <title>Draft genome of Tanacetum cinerariifolium, the natural source of mosquito coil.</title>
        <authorList>
            <person name="Yamashiro T."/>
            <person name="Shiraishi A."/>
            <person name="Satake H."/>
            <person name="Nakayama K."/>
        </authorList>
    </citation>
    <scope>NUCLEOTIDE SEQUENCE</scope>
</reference>
<protein>
    <submittedName>
        <fullName evidence="1">Zinc finger, CCHC-type</fullName>
    </submittedName>
</protein>
<comment type="caution">
    <text evidence="1">The sequence shown here is derived from an EMBL/GenBank/DDBJ whole genome shotgun (WGS) entry which is preliminary data.</text>
</comment>
<organism evidence="1">
    <name type="scientific">Tanacetum cinerariifolium</name>
    <name type="common">Dalmatian daisy</name>
    <name type="synonym">Chrysanthemum cinerariifolium</name>
    <dbReference type="NCBI Taxonomy" id="118510"/>
    <lineage>
        <taxon>Eukaryota</taxon>
        <taxon>Viridiplantae</taxon>
        <taxon>Streptophyta</taxon>
        <taxon>Embryophyta</taxon>
        <taxon>Tracheophyta</taxon>
        <taxon>Spermatophyta</taxon>
        <taxon>Magnoliopsida</taxon>
        <taxon>eudicotyledons</taxon>
        <taxon>Gunneridae</taxon>
        <taxon>Pentapetalae</taxon>
        <taxon>asterids</taxon>
        <taxon>campanulids</taxon>
        <taxon>Asterales</taxon>
        <taxon>Asteraceae</taxon>
        <taxon>Asteroideae</taxon>
        <taxon>Anthemideae</taxon>
        <taxon>Anthemidinae</taxon>
        <taxon>Tanacetum</taxon>
    </lineage>
</organism>
<dbReference type="EMBL" id="BKCJ010141526">
    <property type="protein sequence ID" value="GEX95604.1"/>
    <property type="molecule type" value="Genomic_DNA"/>
</dbReference>
<gene>
    <name evidence="1" type="ORF">Tci_367579</name>
</gene>
<evidence type="ECO:0000313" key="1">
    <source>
        <dbReference type="EMBL" id="GEX95604.1"/>
    </source>
</evidence>
<accession>A0A699HBB6</accession>
<dbReference type="PANTHER" id="PTHR47592:SF29">
    <property type="entry name" value="ZINC FINGER, CCHC-TYPE"/>
    <property type="match status" value="1"/>
</dbReference>